<evidence type="ECO:0000256" key="5">
    <source>
        <dbReference type="SAM" id="MobiDB-lite"/>
    </source>
</evidence>
<evidence type="ECO:0000313" key="8">
    <source>
        <dbReference type="Proteomes" id="UP000199206"/>
    </source>
</evidence>
<accession>A0A1H8FTZ7</accession>
<name>A0A1H8FTZ7_9SPHN</name>
<keyword evidence="8" id="KW-1185">Reference proteome</keyword>
<evidence type="ECO:0000256" key="2">
    <source>
        <dbReference type="ARBA" id="ARBA00008681"/>
    </source>
</evidence>
<evidence type="ECO:0000313" key="7">
    <source>
        <dbReference type="EMBL" id="SEN34568.1"/>
    </source>
</evidence>
<evidence type="ECO:0000256" key="1">
    <source>
        <dbReference type="ARBA" id="ARBA00004459"/>
    </source>
</evidence>
<gene>
    <name evidence="7" type="ORF">SAMN05192583_2550</name>
</gene>
<dbReference type="InterPro" id="IPR024572">
    <property type="entry name" value="RcnB"/>
</dbReference>
<dbReference type="InterPro" id="IPR008816">
    <property type="entry name" value="Gly_zipper_2TM_dom"/>
</dbReference>
<evidence type="ECO:0000259" key="6">
    <source>
        <dbReference type="Pfam" id="PF05433"/>
    </source>
</evidence>
<reference evidence="8" key="1">
    <citation type="submission" date="2016-10" db="EMBL/GenBank/DDBJ databases">
        <authorList>
            <person name="Varghese N."/>
            <person name="Submissions S."/>
        </authorList>
    </citation>
    <scope>NUCLEOTIDE SEQUENCE [LARGE SCALE GENOMIC DNA]</scope>
    <source>
        <strain evidence="8">S6-262</strain>
    </source>
</reference>
<dbReference type="STRING" id="1166340.SAMN05192583_2550"/>
<dbReference type="AlphaFoldDB" id="A0A1H8FTZ7"/>
<evidence type="ECO:0000256" key="3">
    <source>
        <dbReference type="ARBA" id="ARBA00015281"/>
    </source>
</evidence>
<comment type="subcellular location">
    <subcellularLocation>
        <location evidence="1">Cell outer membrane</location>
        <topology evidence="1">Lipid-anchor</topology>
    </subcellularLocation>
</comment>
<evidence type="ECO:0000256" key="4">
    <source>
        <dbReference type="ARBA" id="ARBA00023288"/>
    </source>
</evidence>
<feature type="region of interest" description="Disordered" evidence="5">
    <location>
        <begin position="38"/>
        <end position="65"/>
    </location>
</feature>
<dbReference type="Gene3D" id="3.10.450.160">
    <property type="entry name" value="inner membrane protein cigr"/>
    <property type="match status" value="1"/>
</dbReference>
<dbReference type="Proteomes" id="UP000199206">
    <property type="component" value="Unassembled WGS sequence"/>
</dbReference>
<dbReference type="Pfam" id="PF05433">
    <property type="entry name" value="Rick_17kDa_Anti"/>
    <property type="match status" value="1"/>
</dbReference>
<dbReference type="GO" id="GO:0009279">
    <property type="term" value="C:cell outer membrane"/>
    <property type="evidence" value="ECO:0007669"/>
    <property type="project" value="UniProtKB-SubCell"/>
</dbReference>
<protein>
    <recommendedName>
        <fullName evidence="3">17 kDa surface antigen</fullName>
    </recommendedName>
</protein>
<feature type="compositionally biased region" description="Low complexity" evidence="5">
    <location>
        <begin position="47"/>
        <end position="56"/>
    </location>
</feature>
<sequence length="374" mass="39236">MVGFGLANGELIEMRMLLFGAVAGMALLAGGDATAQTRVGGPDTARRYPGAYPAPASTTAPRTSRWGSRVDGRWWGGSNAPGGWSAYRRPARGYALPTYWIAPRFAVNDWSTYGLSTPPQGYHWSRYYDDAVLIDTRGSVYDSVTGLDWDGLGGPAYTAATYPAPAYPAPVDAGRGYDDGRYSGGYSDGYGADYPPPPAYDRSYDADRSSGLGGAAVGAVAGGVAGNLIAGRGNRLGGTLIGAGVGAAAGYAVDKSQDRRRRRPPVAPYSAEPYPPAPYAGYGADYAGPNSWAGPNGWAGPNSWTSPDGATTVVTTSSGGYYGGGTTTVTVQSAPVVTTTTTTDVYEDRVTYSRPVAHKVYRKRRASRPRCYCR</sequence>
<dbReference type="Pfam" id="PF11776">
    <property type="entry name" value="RcnB"/>
    <property type="match status" value="1"/>
</dbReference>
<comment type="similarity">
    <text evidence="2">Belongs to the rickettsiale 17 kDa surface antigen family.</text>
</comment>
<feature type="domain" description="Glycine zipper 2TM" evidence="6">
    <location>
        <begin position="213"/>
        <end position="253"/>
    </location>
</feature>
<dbReference type="EMBL" id="FOCF01000006">
    <property type="protein sequence ID" value="SEN34568.1"/>
    <property type="molecule type" value="Genomic_DNA"/>
</dbReference>
<feature type="region of interest" description="Disordered" evidence="5">
    <location>
        <begin position="252"/>
        <end position="272"/>
    </location>
</feature>
<keyword evidence="4" id="KW-0449">Lipoprotein</keyword>
<proteinExistence type="inferred from homology"/>
<organism evidence="7 8">
    <name type="scientific">Sphingomonas gellani</name>
    <dbReference type="NCBI Taxonomy" id="1166340"/>
    <lineage>
        <taxon>Bacteria</taxon>
        <taxon>Pseudomonadati</taxon>
        <taxon>Pseudomonadota</taxon>
        <taxon>Alphaproteobacteria</taxon>
        <taxon>Sphingomonadales</taxon>
        <taxon>Sphingomonadaceae</taxon>
        <taxon>Sphingomonas</taxon>
    </lineage>
</organism>